<comment type="subcellular location">
    <subcellularLocation>
        <location evidence="4">Cytoplasm</location>
    </subcellularLocation>
    <subcellularLocation>
        <location evidence="4">Nucleus</location>
    </subcellularLocation>
</comment>
<keyword evidence="2 4" id="KW-0647">Proteasome</keyword>
<accession>A0ABN7T4F4</accession>
<protein>
    <recommendedName>
        <fullName evidence="4">Proteasome subunit beta</fullName>
    </recommendedName>
</protein>
<dbReference type="InterPro" id="IPR035206">
    <property type="entry name" value="Proteasome_beta2"/>
</dbReference>
<comment type="similarity">
    <text evidence="4">Belongs to the peptidase T1B family.</text>
</comment>
<dbReference type="PANTHER" id="PTHR32194">
    <property type="entry name" value="METALLOPROTEASE TLDD"/>
    <property type="match status" value="1"/>
</dbReference>
<evidence type="ECO:0000313" key="6">
    <source>
        <dbReference type="Proteomes" id="UP001158576"/>
    </source>
</evidence>
<dbReference type="Proteomes" id="UP001158576">
    <property type="component" value="Chromosome 2"/>
</dbReference>
<dbReference type="PANTHER" id="PTHR32194:SF2">
    <property type="entry name" value="PROTEASOME SUBUNIT BETA TYPE-1"/>
    <property type="match status" value="1"/>
</dbReference>
<dbReference type="InterPro" id="IPR023333">
    <property type="entry name" value="Proteasome_suB-type"/>
</dbReference>
<proteinExistence type="inferred from homology"/>
<dbReference type="InterPro" id="IPR001353">
    <property type="entry name" value="Proteasome_sua/b"/>
</dbReference>
<dbReference type="EMBL" id="OU015567">
    <property type="protein sequence ID" value="CAG5111912.1"/>
    <property type="molecule type" value="Genomic_DNA"/>
</dbReference>
<evidence type="ECO:0000256" key="3">
    <source>
        <dbReference type="ARBA" id="ARBA00023242"/>
    </source>
</evidence>
<dbReference type="InterPro" id="IPR016050">
    <property type="entry name" value="Proteasome_bsu_CS"/>
</dbReference>
<dbReference type="PROSITE" id="PS51476">
    <property type="entry name" value="PROTEASOME_BETA_2"/>
    <property type="match status" value="1"/>
</dbReference>
<name>A0ABN7T4F4_OIKDI</name>
<gene>
    <name evidence="5" type="ORF">OKIOD_LOCUS14948</name>
</gene>
<dbReference type="InterPro" id="IPR029055">
    <property type="entry name" value="Ntn_hydrolases_N"/>
</dbReference>
<dbReference type="Pfam" id="PF00227">
    <property type="entry name" value="Proteasome"/>
    <property type="match status" value="1"/>
</dbReference>
<comment type="subunit">
    <text evidence="4">Component of the proteasome complex.</text>
</comment>
<evidence type="ECO:0000313" key="5">
    <source>
        <dbReference type="EMBL" id="CAG5111912.1"/>
    </source>
</evidence>
<keyword evidence="1 4" id="KW-0963">Cytoplasm</keyword>
<dbReference type="CDD" id="cd03758">
    <property type="entry name" value="proteasome_beta_type_2"/>
    <property type="match status" value="1"/>
</dbReference>
<evidence type="ECO:0000256" key="1">
    <source>
        <dbReference type="ARBA" id="ARBA00022490"/>
    </source>
</evidence>
<sequence>MTEYIIGIKGKDFVLVGADQTAARSVIVYQQEYDKIYPIGKKTAMAVCGEVGDTNFFQESIAKNIALYEMRNGYDMTPNEAACFTRHRLATSLRSRKSYMVNLLVAGYDDIEDKPELHLIDYLAADIECPYGAHGYGAMFTMSILDRHYNKDKPPTREEAIALFQKCCDELQRRFSINLPVFRLKIISKDGIEELPIVKAKAFA</sequence>
<keyword evidence="3 4" id="KW-0539">Nucleus</keyword>
<organism evidence="5 6">
    <name type="scientific">Oikopleura dioica</name>
    <name type="common">Tunicate</name>
    <dbReference type="NCBI Taxonomy" id="34765"/>
    <lineage>
        <taxon>Eukaryota</taxon>
        <taxon>Metazoa</taxon>
        <taxon>Chordata</taxon>
        <taxon>Tunicata</taxon>
        <taxon>Appendicularia</taxon>
        <taxon>Copelata</taxon>
        <taxon>Oikopleuridae</taxon>
        <taxon>Oikopleura</taxon>
    </lineage>
</organism>
<evidence type="ECO:0000256" key="4">
    <source>
        <dbReference type="RuleBase" id="RU004203"/>
    </source>
</evidence>
<keyword evidence="6" id="KW-1185">Reference proteome</keyword>
<reference evidence="5 6" key="1">
    <citation type="submission" date="2021-04" db="EMBL/GenBank/DDBJ databases">
        <authorList>
            <person name="Bliznina A."/>
        </authorList>
    </citation>
    <scope>NUCLEOTIDE SEQUENCE [LARGE SCALE GENOMIC DNA]</scope>
</reference>
<comment type="function">
    <text evidence="4">Component of the proteasome, a multicatalytic proteinase complex which is characterized by its ability to cleave peptides with Arg, Phe, Tyr, Leu, and Glu adjacent to the leaving group at neutral or slightly basic pH. The proteasome has an ATP-dependent proteolytic activity.</text>
</comment>
<dbReference type="SUPFAM" id="SSF56235">
    <property type="entry name" value="N-terminal nucleophile aminohydrolases (Ntn hydrolases)"/>
    <property type="match status" value="1"/>
</dbReference>
<dbReference type="PROSITE" id="PS00854">
    <property type="entry name" value="PROTEASOME_BETA_1"/>
    <property type="match status" value="1"/>
</dbReference>
<dbReference type="Gene3D" id="3.60.20.10">
    <property type="entry name" value="Glutamine Phosphoribosylpyrophosphate, subunit 1, domain 1"/>
    <property type="match status" value="1"/>
</dbReference>
<evidence type="ECO:0000256" key="2">
    <source>
        <dbReference type="ARBA" id="ARBA00022942"/>
    </source>
</evidence>